<name>A0ABV5TMT6_9ACTN</name>
<reference evidence="8 9" key="1">
    <citation type="submission" date="2024-09" db="EMBL/GenBank/DDBJ databases">
        <authorList>
            <person name="Sun Q."/>
            <person name="Mori K."/>
        </authorList>
    </citation>
    <scope>NUCLEOTIDE SEQUENCE [LARGE SCALE GENOMIC DNA]</scope>
    <source>
        <strain evidence="8 9">JCM 3028</strain>
    </source>
</reference>
<dbReference type="PANTHER" id="PTHR23505">
    <property type="entry name" value="SPINSTER"/>
    <property type="match status" value="1"/>
</dbReference>
<organism evidence="8 9">
    <name type="scientific">Streptosporangium vulgare</name>
    <dbReference type="NCBI Taxonomy" id="46190"/>
    <lineage>
        <taxon>Bacteria</taxon>
        <taxon>Bacillati</taxon>
        <taxon>Actinomycetota</taxon>
        <taxon>Actinomycetes</taxon>
        <taxon>Streptosporangiales</taxon>
        <taxon>Streptosporangiaceae</taxon>
        <taxon>Streptosporangium</taxon>
    </lineage>
</organism>
<feature type="transmembrane region" description="Helical" evidence="6">
    <location>
        <begin position="28"/>
        <end position="47"/>
    </location>
</feature>
<dbReference type="InterPro" id="IPR036259">
    <property type="entry name" value="MFS_trans_sf"/>
</dbReference>
<evidence type="ECO:0000313" key="9">
    <source>
        <dbReference type="Proteomes" id="UP001589610"/>
    </source>
</evidence>
<feature type="transmembrane region" description="Helical" evidence="6">
    <location>
        <begin position="425"/>
        <end position="446"/>
    </location>
</feature>
<feature type="transmembrane region" description="Helical" evidence="6">
    <location>
        <begin position="359"/>
        <end position="377"/>
    </location>
</feature>
<sequence>MVDTPTTPRLKLGAPRNGEVDAGSRAPYGWAPLVVLFIVGLVDRIEFNLLSGVLPLIQAEWGFSDTVAGSIPTASALAAALVALPAGYFADRRSRTRIIAVVVFCWALATLGSGLATGFAMFYAMRVFLAAAESIDNPAAGSLLADYYPPATRAQAYGWTRVTTYLGGIGTLLGGVLAEAFGWRSAFLIMVVPGALTALLVWRLNEPVRGHLDRLVANAANAGSASGADADPVLGVDPGLAAAGAPAPKPPFARQLREVLTIRTLLAVSIGLMLLSLGLAGIFYWLPSLLVRNFGIGPAAAGSLGGLMTIVGVVSGTLIGSWLGRRWHGTRKGGRLLAGGGGITAGSLVLAVALTMDSLAAFCVVVTASSVLTSMAIPNMTASLADVISASSRGLGFAVLQVLITAGAAFGPLVVGIASDGTGSLISAMYVLIVPMVIGGLLTLSARGFFESDSRRVLEAARR</sequence>
<dbReference type="SUPFAM" id="SSF103473">
    <property type="entry name" value="MFS general substrate transporter"/>
    <property type="match status" value="1"/>
</dbReference>
<keyword evidence="3 6" id="KW-0812">Transmembrane</keyword>
<dbReference type="Pfam" id="PF07690">
    <property type="entry name" value="MFS_1"/>
    <property type="match status" value="1"/>
</dbReference>
<comment type="subcellular location">
    <subcellularLocation>
        <location evidence="1">Cell membrane</location>
        <topology evidence="1">Multi-pass membrane protein</topology>
    </subcellularLocation>
</comment>
<proteinExistence type="predicted"/>
<gene>
    <name evidence="8" type="ORF">ACFFRH_33630</name>
</gene>
<dbReference type="InterPro" id="IPR020846">
    <property type="entry name" value="MFS_dom"/>
</dbReference>
<protein>
    <submittedName>
        <fullName evidence="8">MFS transporter</fullName>
    </submittedName>
</protein>
<dbReference type="EMBL" id="JBHMBS010000023">
    <property type="protein sequence ID" value="MFB9680443.1"/>
    <property type="molecule type" value="Genomic_DNA"/>
</dbReference>
<feature type="transmembrane region" description="Helical" evidence="6">
    <location>
        <begin position="336"/>
        <end position="353"/>
    </location>
</feature>
<feature type="transmembrane region" description="Helical" evidence="6">
    <location>
        <begin position="397"/>
        <end position="419"/>
    </location>
</feature>
<evidence type="ECO:0000256" key="4">
    <source>
        <dbReference type="ARBA" id="ARBA00022989"/>
    </source>
</evidence>
<dbReference type="PANTHER" id="PTHR23505:SF79">
    <property type="entry name" value="PROTEIN SPINSTER"/>
    <property type="match status" value="1"/>
</dbReference>
<feature type="transmembrane region" description="Helical" evidence="6">
    <location>
        <begin position="98"/>
        <end position="124"/>
    </location>
</feature>
<keyword evidence="5 6" id="KW-0472">Membrane</keyword>
<feature type="transmembrane region" description="Helical" evidence="6">
    <location>
        <begin position="264"/>
        <end position="286"/>
    </location>
</feature>
<keyword evidence="9" id="KW-1185">Reference proteome</keyword>
<evidence type="ECO:0000256" key="6">
    <source>
        <dbReference type="SAM" id="Phobius"/>
    </source>
</evidence>
<evidence type="ECO:0000256" key="3">
    <source>
        <dbReference type="ARBA" id="ARBA00022692"/>
    </source>
</evidence>
<dbReference type="InterPro" id="IPR044770">
    <property type="entry name" value="MFS_spinster-like"/>
</dbReference>
<evidence type="ECO:0000259" key="7">
    <source>
        <dbReference type="PROSITE" id="PS50850"/>
    </source>
</evidence>
<dbReference type="Proteomes" id="UP001589610">
    <property type="component" value="Unassembled WGS sequence"/>
</dbReference>
<keyword evidence="2" id="KW-0813">Transport</keyword>
<dbReference type="RefSeq" id="WP_344744057.1">
    <property type="nucleotide sequence ID" value="NZ_BAAAWW010000037.1"/>
</dbReference>
<keyword evidence="4 6" id="KW-1133">Transmembrane helix</keyword>
<evidence type="ECO:0000256" key="5">
    <source>
        <dbReference type="ARBA" id="ARBA00023136"/>
    </source>
</evidence>
<dbReference type="PROSITE" id="PS50850">
    <property type="entry name" value="MFS"/>
    <property type="match status" value="1"/>
</dbReference>
<evidence type="ECO:0000313" key="8">
    <source>
        <dbReference type="EMBL" id="MFB9680443.1"/>
    </source>
</evidence>
<feature type="transmembrane region" description="Helical" evidence="6">
    <location>
        <begin position="67"/>
        <end position="86"/>
    </location>
</feature>
<comment type="caution">
    <text evidence="8">The sequence shown here is derived from an EMBL/GenBank/DDBJ whole genome shotgun (WGS) entry which is preliminary data.</text>
</comment>
<dbReference type="InterPro" id="IPR011701">
    <property type="entry name" value="MFS"/>
</dbReference>
<feature type="domain" description="Major facilitator superfamily (MFS) profile" evidence="7">
    <location>
        <begin position="32"/>
        <end position="451"/>
    </location>
</feature>
<feature type="transmembrane region" description="Helical" evidence="6">
    <location>
        <begin position="306"/>
        <end position="324"/>
    </location>
</feature>
<evidence type="ECO:0000256" key="2">
    <source>
        <dbReference type="ARBA" id="ARBA00022448"/>
    </source>
</evidence>
<dbReference type="Gene3D" id="1.20.1250.20">
    <property type="entry name" value="MFS general substrate transporter like domains"/>
    <property type="match status" value="1"/>
</dbReference>
<accession>A0ABV5TMT6</accession>
<feature type="transmembrane region" description="Helical" evidence="6">
    <location>
        <begin position="181"/>
        <end position="202"/>
    </location>
</feature>
<evidence type="ECO:0000256" key="1">
    <source>
        <dbReference type="ARBA" id="ARBA00004651"/>
    </source>
</evidence>